<feature type="region of interest" description="Disordered" evidence="1">
    <location>
        <begin position="374"/>
        <end position="564"/>
    </location>
</feature>
<dbReference type="Proteomes" id="UP000027195">
    <property type="component" value="Unassembled WGS sequence"/>
</dbReference>
<feature type="region of interest" description="Disordered" evidence="1">
    <location>
        <begin position="802"/>
        <end position="824"/>
    </location>
</feature>
<dbReference type="HOGENOM" id="CLU_318554_0_0_1"/>
<gene>
    <name evidence="2" type="ORF">BOTBODRAFT_174834</name>
</gene>
<feature type="compositionally biased region" description="Low complexity" evidence="1">
    <location>
        <begin position="63"/>
        <end position="72"/>
    </location>
</feature>
<proteinExistence type="predicted"/>
<feature type="compositionally biased region" description="Pro residues" evidence="1">
    <location>
        <begin position="73"/>
        <end position="90"/>
    </location>
</feature>
<feature type="compositionally biased region" description="Polar residues" evidence="1">
    <location>
        <begin position="374"/>
        <end position="388"/>
    </location>
</feature>
<feature type="compositionally biased region" description="Polar residues" evidence="1">
    <location>
        <begin position="803"/>
        <end position="812"/>
    </location>
</feature>
<dbReference type="InParanoid" id="A0A067MS24"/>
<dbReference type="OrthoDB" id="3269821at2759"/>
<feature type="region of interest" description="Disordered" evidence="1">
    <location>
        <begin position="891"/>
        <end position="913"/>
    </location>
</feature>
<accession>A0A067MS24</accession>
<dbReference type="STRING" id="930990.A0A067MS24"/>
<evidence type="ECO:0000256" key="1">
    <source>
        <dbReference type="SAM" id="MobiDB-lite"/>
    </source>
</evidence>
<name>A0A067MS24_BOTB1</name>
<feature type="compositionally biased region" description="Pro residues" evidence="1">
    <location>
        <begin position="33"/>
        <end position="43"/>
    </location>
</feature>
<organism evidence="2 3">
    <name type="scientific">Botryobasidium botryosum (strain FD-172 SS1)</name>
    <dbReference type="NCBI Taxonomy" id="930990"/>
    <lineage>
        <taxon>Eukaryota</taxon>
        <taxon>Fungi</taxon>
        <taxon>Dikarya</taxon>
        <taxon>Basidiomycota</taxon>
        <taxon>Agaricomycotina</taxon>
        <taxon>Agaricomycetes</taxon>
        <taxon>Cantharellales</taxon>
        <taxon>Botryobasidiaceae</taxon>
        <taxon>Botryobasidium</taxon>
    </lineage>
</organism>
<protein>
    <submittedName>
        <fullName evidence="2">Uncharacterized protein</fullName>
    </submittedName>
</protein>
<feature type="compositionally biased region" description="Low complexity" evidence="1">
    <location>
        <begin position="18"/>
        <end position="27"/>
    </location>
</feature>
<dbReference type="EMBL" id="KL198038">
    <property type="protein sequence ID" value="KDQ14346.1"/>
    <property type="molecule type" value="Genomic_DNA"/>
</dbReference>
<feature type="compositionally biased region" description="Low complexity" evidence="1">
    <location>
        <begin position="523"/>
        <end position="543"/>
    </location>
</feature>
<reference evidence="3" key="1">
    <citation type="journal article" date="2014" name="Proc. Natl. Acad. Sci. U.S.A.">
        <title>Extensive sampling of basidiomycete genomes demonstrates inadequacy of the white-rot/brown-rot paradigm for wood decay fungi.</title>
        <authorList>
            <person name="Riley R."/>
            <person name="Salamov A.A."/>
            <person name="Brown D.W."/>
            <person name="Nagy L.G."/>
            <person name="Floudas D."/>
            <person name="Held B.W."/>
            <person name="Levasseur A."/>
            <person name="Lombard V."/>
            <person name="Morin E."/>
            <person name="Otillar R."/>
            <person name="Lindquist E.A."/>
            <person name="Sun H."/>
            <person name="LaButti K.M."/>
            <person name="Schmutz J."/>
            <person name="Jabbour D."/>
            <person name="Luo H."/>
            <person name="Baker S.E."/>
            <person name="Pisabarro A.G."/>
            <person name="Walton J.D."/>
            <person name="Blanchette R.A."/>
            <person name="Henrissat B."/>
            <person name="Martin F."/>
            <person name="Cullen D."/>
            <person name="Hibbett D.S."/>
            <person name="Grigoriev I.V."/>
        </authorList>
    </citation>
    <scope>NUCLEOTIDE SEQUENCE [LARGE SCALE GENOMIC DNA]</scope>
    <source>
        <strain evidence="3">FD-172 SS1</strain>
    </source>
</reference>
<dbReference type="AlphaFoldDB" id="A0A067MS24"/>
<evidence type="ECO:0000313" key="2">
    <source>
        <dbReference type="EMBL" id="KDQ14346.1"/>
    </source>
</evidence>
<feature type="region of interest" description="Disordered" evidence="1">
    <location>
        <begin position="1"/>
        <end position="109"/>
    </location>
</feature>
<feature type="compositionally biased region" description="Low complexity" evidence="1">
    <location>
        <begin position="661"/>
        <end position="683"/>
    </location>
</feature>
<evidence type="ECO:0000313" key="3">
    <source>
        <dbReference type="Proteomes" id="UP000027195"/>
    </source>
</evidence>
<feature type="compositionally biased region" description="Pro residues" evidence="1">
    <location>
        <begin position="461"/>
        <end position="475"/>
    </location>
</feature>
<feature type="compositionally biased region" description="Polar residues" evidence="1">
    <location>
        <begin position="400"/>
        <end position="412"/>
    </location>
</feature>
<feature type="region of interest" description="Disordered" evidence="1">
    <location>
        <begin position="661"/>
        <end position="685"/>
    </location>
</feature>
<keyword evidence="3" id="KW-1185">Reference proteome</keyword>
<sequence>MLAIFRTPRELPTPPPSDRSSSTSNSDPEPKPKSPTAPTPATNPPRRSTSARNGPPIPPKSPSRPTSIRSVRPPSPKPSLPEMPSLPTPPLSVANTDAPPSPVSHTSLPSPIEPCLDSYPLLLASLSIPAIFGALLRFISYVDFRALYATSQLLRSALEHPDIVHVIFDHFVPGFHALLRAPDSPTPLPQLTAPRATLSDLETLMRSQTVPLHTYPTHALVLLSGIRQPNHAQTERLAQYALAHSRFALFLRAHAPRQWSAQSDVAQAGWGIPSDLSHLHELVFPGPLSAFSTIEDSRADKYIPTPTLPSPTASKKLKKKQRIFRFGISRTPPPPPDATAAHLRLLCARTSRITSVLHYDKQFAASDTGMQHMSRSTTFHAHNRSSSFPGPGLAARESVWFSSPQSRQSTLGSPPRPPSQVFRQSMHQPHRRYTTTPSGRDARPINFSRPTSMYASARSPPGTPPEPVPPLPRNLPPRQVHDYTRRHSTMPPPGAIPKFGSSPPPFPQPLVESPQPLPPPMLPVASGSGSASSISGVSGSGYSTPQPRRHSTAPPGASGSTRDLGYFPQQLQQHQGQRHTFFFAPSPPRTPPAPIPVHGAPHDLHLAGTRYRAPVIRVYVLCSALTAQAVRKCEEQLMEAGLWEFLALGDIVVNLGYVPLSSTTSSRSRASRRNSSYNGNSNGDNDTRTWMVFTGTNLVPFSPPNAPPVDNASVLPSPAYYAHLNPSVVNPKMRLSVPKGVRAAMAAGAESNAMDVDGMTDKKDGREAMLTLEKMGECVQSSHGPARVAKWAWVARFEVGASDSPSNISTPRGQGKGKGKERAQDIDAEVGEGWRGEWVIQTEGTTEGKAALMDLLDMENGPDGEERIGEFEVVRDKCTAQRIWLRLMTSPHSSADPSDLSMDSISTEELSTS</sequence>